<protein>
    <recommendedName>
        <fullName evidence="4">Porin</fullName>
    </recommendedName>
</protein>
<evidence type="ECO:0008006" key="4">
    <source>
        <dbReference type="Google" id="ProtNLM"/>
    </source>
</evidence>
<evidence type="ECO:0000313" key="2">
    <source>
        <dbReference type="EMBL" id="MBO8407342.1"/>
    </source>
</evidence>
<dbReference type="EMBL" id="JADINE010000034">
    <property type="protein sequence ID" value="MBO8407342.1"/>
    <property type="molecule type" value="Genomic_DNA"/>
</dbReference>
<accession>A0A940IC38</accession>
<organism evidence="2 3">
    <name type="scientific">Candidatus Enterousia excrementavium</name>
    <dbReference type="NCBI Taxonomy" id="2840789"/>
    <lineage>
        <taxon>Bacteria</taxon>
        <taxon>Pseudomonadati</taxon>
        <taxon>Pseudomonadota</taxon>
        <taxon>Alphaproteobacteria</taxon>
        <taxon>Candidatus Enterousia</taxon>
    </lineage>
</organism>
<sequence>MKKLVLTSLLAVFAATGANAAINDNPLYRPDQGRFYSVTSLESGSKSSNAYALTEEFGYGVTDRLAIGLATSLSESDWFDTAGWNEFGIGVDYRVFDGANWKADVFGSYGFSGVWPYGETFLGKDNTWYQWTVGATVGYEASSWAVAGHIAFDYANSESFNWGDDGMHMLRAGADAFFDMNESWALILGAEYQIGLDDDNERGTWLGKLGVNYNIDDAKFIGAYVGKEMVHEEAAGSWDIKDGFAYGVKFGVEF</sequence>
<feature type="chain" id="PRO_5037830820" description="Porin" evidence="1">
    <location>
        <begin position="21"/>
        <end position="254"/>
    </location>
</feature>
<reference evidence="2" key="2">
    <citation type="journal article" date="2021" name="PeerJ">
        <title>Extensive microbial diversity within the chicken gut microbiome revealed by metagenomics and culture.</title>
        <authorList>
            <person name="Gilroy R."/>
            <person name="Ravi A."/>
            <person name="Getino M."/>
            <person name="Pursley I."/>
            <person name="Horton D.L."/>
            <person name="Alikhan N.F."/>
            <person name="Baker D."/>
            <person name="Gharbi K."/>
            <person name="Hall N."/>
            <person name="Watson M."/>
            <person name="Adriaenssens E.M."/>
            <person name="Foster-Nyarko E."/>
            <person name="Jarju S."/>
            <person name="Secka A."/>
            <person name="Antonio M."/>
            <person name="Oren A."/>
            <person name="Chaudhuri R.R."/>
            <person name="La Ragione R."/>
            <person name="Hildebrand F."/>
            <person name="Pallen M.J."/>
        </authorList>
    </citation>
    <scope>NUCLEOTIDE SEQUENCE</scope>
    <source>
        <strain evidence="2">B1-16210</strain>
    </source>
</reference>
<gene>
    <name evidence="2" type="ORF">IAC77_02680</name>
</gene>
<dbReference type="Proteomes" id="UP000721442">
    <property type="component" value="Unassembled WGS sequence"/>
</dbReference>
<reference evidence="2" key="1">
    <citation type="submission" date="2020-10" db="EMBL/GenBank/DDBJ databases">
        <authorList>
            <person name="Gilroy R."/>
        </authorList>
    </citation>
    <scope>NUCLEOTIDE SEQUENCE</scope>
    <source>
        <strain evidence="2">B1-16210</strain>
    </source>
</reference>
<evidence type="ECO:0000313" key="3">
    <source>
        <dbReference type="Proteomes" id="UP000721442"/>
    </source>
</evidence>
<keyword evidence="1" id="KW-0732">Signal</keyword>
<proteinExistence type="predicted"/>
<dbReference type="AlphaFoldDB" id="A0A940IC38"/>
<name>A0A940IC38_9PROT</name>
<evidence type="ECO:0000256" key="1">
    <source>
        <dbReference type="SAM" id="SignalP"/>
    </source>
</evidence>
<comment type="caution">
    <text evidence="2">The sequence shown here is derived from an EMBL/GenBank/DDBJ whole genome shotgun (WGS) entry which is preliminary data.</text>
</comment>
<feature type="signal peptide" evidence="1">
    <location>
        <begin position="1"/>
        <end position="20"/>
    </location>
</feature>